<dbReference type="Gene3D" id="3.20.20.140">
    <property type="entry name" value="Metal-dependent hydrolases"/>
    <property type="match status" value="1"/>
</dbReference>
<dbReference type="Proteomes" id="UP001235849">
    <property type="component" value="Unassembled WGS sequence"/>
</dbReference>
<dbReference type="SUPFAM" id="SSF51338">
    <property type="entry name" value="Composite domain of metallo-dependent hydrolases"/>
    <property type="match status" value="1"/>
</dbReference>
<dbReference type="Pfam" id="PF07969">
    <property type="entry name" value="Amidohydro_3"/>
    <property type="match status" value="1"/>
</dbReference>
<dbReference type="InterPro" id="IPR052349">
    <property type="entry name" value="Metallo-hydrolase_Enzymes"/>
</dbReference>
<feature type="domain" description="Amidohydrolase 3" evidence="1">
    <location>
        <begin position="215"/>
        <end position="407"/>
    </location>
</feature>
<dbReference type="GO" id="GO:0004131">
    <property type="term" value="F:cytosine deaminase activity"/>
    <property type="evidence" value="ECO:0007669"/>
    <property type="project" value="UniProtKB-EC"/>
</dbReference>
<organism evidence="2 3">
    <name type="scientific">Roseofilum capinflatum BLCC-M114</name>
    <dbReference type="NCBI Taxonomy" id="3022440"/>
    <lineage>
        <taxon>Bacteria</taxon>
        <taxon>Bacillati</taxon>
        <taxon>Cyanobacteriota</taxon>
        <taxon>Cyanophyceae</taxon>
        <taxon>Desertifilales</taxon>
        <taxon>Desertifilaceae</taxon>
        <taxon>Roseofilum</taxon>
        <taxon>Roseofilum capinflatum</taxon>
    </lineage>
</organism>
<evidence type="ECO:0000259" key="1">
    <source>
        <dbReference type="Pfam" id="PF07969"/>
    </source>
</evidence>
<dbReference type="InterPro" id="IPR032466">
    <property type="entry name" value="Metal_Hydrolase"/>
</dbReference>
<proteinExistence type="predicted"/>
<gene>
    <name evidence="2" type="ORF">PMG25_14630</name>
</gene>
<dbReference type="PANTHER" id="PTHR32027">
    <property type="entry name" value="CYTOSINE DEAMINASE"/>
    <property type="match status" value="1"/>
</dbReference>
<reference evidence="2 3" key="1">
    <citation type="submission" date="2023-01" db="EMBL/GenBank/DDBJ databases">
        <title>Novel diversity within Roseofilum (Cyanobacteria; Desertifilaceae) from marine benthic mats with descriptions of four novel species.</title>
        <authorList>
            <person name="Wang Y."/>
            <person name="Berthold D.E."/>
            <person name="Hu J."/>
            <person name="Lefler F.W."/>
            <person name="Laughinghouse H.D. IV."/>
        </authorList>
    </citation>
    <scope>NUCLEOTIDE SEQUENCE [LARGE SCALE GENOMIC DNA]</scope>
    <source>
        <strain evidence="2 3">BLCC-M114</strain>
    </source>
</reference>
<sequence>MTSQSILEQDRYWLHNAQVPLCLFLPKHCPPTITPNSEKLVRVDIHIEEGMITEICASGDRLPSHENEVYDMKGGQVWPTFVDIHTHLDKGHIWHRSPNPDGTFNGAIAASGEDGDRYWTAEDLYRRMNFALKCSYAHGTQAIRTHLDFRGEETEVTWEVFQALREEWQGKIHLQAASLSTLDIFYGDQQGEKLADRLAEVGGILGGMPLMNPNLDGQLTNVSSLAKERNLDLDFHTDENLNVEARTLYQVAKAAFKYKFEGQITCGHCCSLSVQTPEIVQETLEAVKKAGIAIVSLPLCNLYLQDRQPGKTPTYRGVTLIQEMQQMGIPVMFASDNCRDPFFAFGDHDLLEVFNQTVRIAHLDIPYGNWPQAVTTIPGKIMKLPHPVAIAVGLPANLILFKGRRFTELLARSQHDRIVLRNGQPIDTTLPDYAELDRL</sequence>
<protein>
    <submittedName>
        <fullName evidence="2">Cytosine deaminase</fullName>
        <ecNumber evidence="2">3.5.4.1</ecNumber>
    </submittedName>
</protein>
<evidence type="ECO:0000313" key="3">
    <source>
        <dbReference type="Proteomes" id="UP001235849"/>
    </source>
</evidence>
<comment type="caution">
    <text evidence="2">The sequence shown here is derived from an EMBL/GenBank/DDBJ whole genome shotgun (WGS) entry which is preliminary data.</text>
</comment>
<dbReference type="EC" id="3.5.4.1" evidence="2"/>
<dbReference type="InterPro" id="IPR011059">
    <property type="entry name" value="Metal-dep_hydrolase_composite"/>
</dbReference>
<dbReference type="EMBL" id="JAQOSO010000082">
    <property type="protein sequence ID" value="MDJ1175328.1"/>
    <property type="molecule type" value="Genomic_DNA"/>
</dbReference>
<name>A0ABT7BAJ7_9CYAN</name>
<dbReference type="PANTHER" id="PTHR32027:SF0">
    <property type="entry name" value="CYTOSINE DEAMINASE"/>
    <property type="match status" value="1"/>
</dbReference>
<dbReference type="NCBIfam" id="NF005759">
    <property type="entry name" value="PRK07583.1"/>
    <property type="match status" value="1"/>
</dbReference>
<keyword evidence="3" id="KW-1185">Reference proteome</keyword>
<keyword evidence="2" id="KW-0378">Hydrolase</keyword>
<dbReference type="InterPro" id="IPR013108">
    <property type="entry name" value="Amidohydro_3"/>
</dbReference>
<dbReference type="Gene3D" id="2.30.40.10">
    <property type="entry name" value="Urease, subunit C, domain 1"/>
    <property type="match status" value="1"/>
</dbReference>
<dbReference type="CDD" id="cd01293">
    <property type="entry name" value="Bact_CD"/>
    <property type="match status" value="1"/>
</dbReference>
<dbReference type="RefSeq" id="WP_283767632.1">
    <property type="nucleotide sequence ID" value="NZ_JAQOSO010000082.1"/>
</dbReference>
<accession>A0ABT7BAJ7</accession>
<evidence type="ECO:0000313" key="2">
    <source>
        <dbReference type="EMBL" id="MDJ1175328.1"/>
    </source>
</evidence>
<dbReference type="SUPFAM" id="SSF51556">
    <property type="entry name" value="Metallo-dependent hydrolases"/>
    <property type="match status" value="1"/>
</dbReference>